<dbReference type="GO" id="GO:0016787">
    <property type="term" value="F:hydrolase activity"/>
    <property type="evidence" value="ECO:0007669"/>
    <property type="project" value="UniProtKB-KW"/>
</dbReference>
<accession>A0A7U9P7A4</accession>
<organism evidence="2 3">
    <name type="scientific">Geobacillus thermopakistaniensis (strain MAS1)</name>
    <dbReference type="NCBI Taxonomy" id="1408282"/>
    <lineage>
        <taxon>Bacteria</taxon>
        <taxon>Bacillati</taxon>
        <taxon>Bacillota</taxon>
        <taxon>Bacilli</taxon>
        <taxon>Bacillales</taxon>
        <taxon>Anoxybacillaceae</taxon>
        <taxon>Geobacillus</taxon>
    </lineage>
</organism>
<evidence type="ECO:0000313" key="2">
    <source>
        <dbReference type="EMBL" id="ESU72464.1"/>
    </source>
</evidence>
<dbReference type="EMBL" id="AYSF01000043">
    <property type="protein sequence ID" value="ESU72464.1"/>
    <property type="molecule type" value="Genomic_DNA"/>
</dbReference>
<dbReference type="Proteomes" id="UP000018339">
    <property type="component" value="Unassembled WGS sequence"/>
</dbReference>
<protein>
    <submittedName>
        <fullName evidence="2">Phosphohydrolase</fullName>
    </submittedName>
</protein>
<evidence type="ECO:0000256" key="1">
    <source>
        <dbReference type="SAM" id="Coils"/>
    </source>
</evidence>
<keyword evidence="3" id="KW-1185">Reference proteome</keyword>
<sequence>MIMIEPIIEIVPTTQYEQAKEELNELRRQWKKAKKKTKKKRNEA</sequence>
<name>A0A7U9P7A4_GEOTM</name>
<reference evidence="2 3" key="1">
    <citation type="journal article" date="2014" name="Genome Announc.">
        <title>Draft Genome Sequence of Geobacillus thermopakistaniensis Strain MAS1.</title>
        <authorList>
            <person name="Siddiqui M.A."/>
            <person name="Rashid N."/>
            <person name="Ayyampalayam S."/>
            <person name="Whitman W.B."/>
        </authorList>
    </citation>
    <scope>NUCLEOTIDE SEQUENCE [LARGE SCALE GENOMIC DNA]</scope>
    <source>
        <strain evidence="2 3">MAS1</strain>
    </source>
</reference>
<dbReference type="AlphaFoldDB" id="A0A7U9P7A4"/>
<evidence type="ECO:0000313" key="3">
    <source>
        <dbReference type="Proteomes" id="UP000018339"/>
    </source>
</evidence>
<keyword evidence="1" id="KW-0175">Coiled coil</keyword>
<gene>
    <name evidence="2" type="ORF">T260_08015</name>
</gene>
<feature type="coiled-coil region" evidence="1">
    <location>
        <begin position="13"/>
        <end position="43"/>
    </location>
</feature>
<proteinExistence type="predicted"/>
<comment type="caution">
    <text evidence="2">The sequence shown here is derived from an EMBL/GenBank/DDBJ whole genome shotgun (WGS) entry which is preliminary data.</text>
</comment>